<dbReference type="Gene3D" id="3.20.80.10">
    <property type="entry name" value="Regulatory factor, effector binding domain"/>
    <property type="match status" value="1"/>
</dbReference>
<comment type="caution">
    <text evidence="5">The sequence shown here is derived from an EMBL/GenBank/DDBJ whole genome shotgun (WGS) entry which is preliminary data.</text>
</comment>
<dbReference type="PROSITE" id="PS01124">
    <property type="entry name" value="HTH_ARAC_FAMILY_2"/>
    <property type="match status" value="1"/>
</dbReference>
<evidence type="ECO:0000256" key="1">
    <source>
        <dbReference type="ARBA" id="ARBA00023015"/>
    </source>
</evidence>
<accession>A0A5C5VIC2</accession>
<evidence type="ECO:0000256" key="2">
    <source>
        <dbReference type="ARBA" id="ARBA00023125"/>
    </source>
</evidence>
<dbReference type="PROSITE" id="PS00041">
    <property type="entry name" value="HTH_ARAC_FAMILY_1"/>
    <property type="match status" value="1"/>
</dbReference>
<proteinExistence type="predicted"/>
<dbReference type="InterPro" id="IPR010499">
    <property type="entry name" value="AraC_E-bd"/>
</dbReference>
<keyword evidence="2" id="KW-0238">DNA-binding</keyword>
<organism evidence="5 6">
    <name type="scientific">Blastopirellula retiformator</name>
    <dbReference type="NCBI Taxonomy" id="2527970"/>
    <lineage>
        <taxon>Bacteria</taxon>
        <taxon>Pseudomonadati</taxon>
        <taxon>Planctomycetota</taxon>
        <taxon>Planctomycetia</taxon>
        <taxon>Pirellulales</taxon>
        <taxon>Pirellulaceae</taxon>
        <taxon>Blastopirellula</taxon>
    </lineage>
</organism>
<keyword evidence="1" id="KW-0805">Transcription regulation</keyword>
<dbReference type="PANTHER" id="PTHR40055">
    <property type="entry name" value="TRANSCRIPTIONAL REGULATOR YGIV-RELATED"/>
    <property type="match status" value="1"/>
</dbReference>
<dbReference type="SUPFAM" id="SSF46689">
    <property type="entry name" value="Homeodomain-like"/>
    <property type="match status" value="2"/>
</dbReference>
<dbReference type="GO" id="GO:0003700">
    <property type="term" value="F:DNA-binding transcription factor activity"/>
    <property type="evidence" value="ECO:0007669"/>
    <property type="project" value="InterPro"/>
</dbReference>
<dbReference type="InterPro" id="IPR050908">
    <property type="entry name" value="SmbC-like"/>
</dbReference>
<dbReference type="SMART" id="SM00871">
    <property type="entry name" value="AraC_E_bind"/>
    <property type="match status" value="1"/>
</dbReference>
<dbReference type="OrthoDB" id="9806208at2"/>
<feature type="domain" description="HTH araC/xylS-type" evidence="4">
    <location>
        <begin position="13"/>
        <end position="111"/>
    </location>
</feature>
<protein>
    <submittedName>
        <fullName evidence="5">Regulatory protein SoxS</fullName>
    </submittedName>
</protein>
<dbReference type="Pfam" id="PF06445">
    <property type="entry name" value="GyrI-like"/>
    <property type="match status" value="1"/>
</dbReference>
<dbReference type="InterPro" id="IPR009057">
    <property type="entry name" value="Homeodomain-like_sf"/>
</dbReference>
<dbReference type="PRINTS" id="PR00032">
    <property type="entry name" value="HTHARAC"/>
</dbReference>
<name>A0A5C5VIC2_9BACT</name>
<dbReference type="SMART" id="SM00342">
    <property type="entry name" value="HTH_ARAC"/>
    <property type="match status" value="1"/>
</dbReference>
<evidence type="ECO:0000256" key="3">
    <source>
        <dbReference type="ARBA" id="ARBA00023163"/>
    </source>
</evidence>
<sequence length="285" mass="32269">MNATRTRYAEKILRVQILIQNHLDEDLSLETLADAAGYSPYHFHRVFRGIVGESADDYVRRLRMERAAQSLRYRRRSVLEVALDAGYGSHEAFTRAFVRTFGVTPSDYQSLEHPPAAIKEHIMSTVSYETTDVQIKTQPSRRMAYIRVVGKYDFETLNPAFGKVLQFAGQNGLINEKTECMGVYHDDPLVTDGGKQRSDVGFTVDENFQPTGEIQVQTIPSGRCAVLRHKGHYDSLHGAYNWLFSVWLPDSGYEPGNIAAYEIYVNDASQLPPEEWLTDICIPLA</sequence>
<dbReference type="AlphaFoldDB" id="A0A5C5VIC2"/>
<dbReference type="RefSeq" id="WP_146428620.1">
    <property type="nucleotide sequence ID" value="NZ_SJPF01000001.1"/>
</dbReference>
<evidence type="ECO:0000313" key="6">
    <source>
        <dbReference type="Proteomes" id="UP000318878"/>
    </source>
</evidence>
<dbReference type="GO" id="GO:0043565">
    <property type="term" value="F:sequence-specific DNA binding"/>
    <property type="evidence" value="ECO:0007669"/>
    <property type="project" value="InterPro"/>
</dbReference>
<dbReference type="Pfam" id="PF12833">
    <property type="entry name" value="HTH_18"/>
    <property type="match status" value="1"/>
</dbReference>
<dbReference type="Gene3D" id="1.10.10.60">
    <property type="entry name" value="Homeodomain-like"/>
    <property type="match status" value="2"/>
</dbReference>
<gene>
    <name evidence="5" type="primary">soxS</name>
    <name evidence="5" type="ORF">Enr8_00480</name>
</gene>
<dbReference type="InterPro" id="IPR018062">
    <property type="entry name" value="HTH_AraC-typ_CS"/>
</dbReference>
<dbReference type="PANTHER" id="PTHR40055:SF1">
    <property type="entry name" value="TRANSCRIPTIONAL REGULATOR YGIV-RELATED"/>
    <property type="match status" value="1"/>
</dbReference>
<dbReference type="InterPro" id="IPR020449">
    <property type="entry name" value="Tscrpt_reg_AraC-type_HTH"/>
</dbReference>
<evidence type="ECO:0000259" key="4">
    <source>
        <dbReference type="PROSITE" id="PS01124"/>
    </source>
</evidence>
<dbReference type="InterPro" id="IPR018060">
    <property type="entry name" value="HTH_AraC"/>
</dbReference>
<dbReference type="InterPro" id="IPR029442">
    <property type="entry name" value="GyrI-like"/>
</dbReference>
<evidence type="ECO:0000313" key="5">
    <source>
        <dbReference type="EMBL" id="TWT38356.1"/>
    </source>
</evidence>
<dbReference type="EMBL" id="SJPF01000001">
    <property type="protein sequence ID" value="TWT38356.1"/>
    <property type="molecule type" value="Genomic_DNA"/>
</dbReference>
<dbReference type="InterPro" id="IPR011256">
    <property type="entry name" value="Reg_factor_effector_dom_sf"/>
</dbReference>
<keyword evidence="3" id="KW-0804">Transcription</keyword>
<keyword evidence="6" id="KW-1185">Reference proteome</keyword>
<dbReference type="SUPFAM" id="SSF55136">
    <property type="entry name" value="Probable bacterial effector-binding domain"/>
    <property type="match status" value="1"/>
</dbReference>
<dbReference type="Proteomes" id="UP000318878">
    <property type="component" value="Unassembled WGS sequence"/>
</dbReference>
<reference evidence="5 6" key="1">
    <citation type="submission" date="2019-02" db="EMBL/GenBank/DDBJ databases">
        <title>Deep-cultivation of Planctomycetes and their phenomic and genomic characterization uncovers novel biology.</title>
        <authorList>
            <person name="Wiegand S."/>
            <person name="Jogler M."/>
            <person name="Boedeker C."/>
            <person name="Pinto D."/>
            <person name="Vollmers J."/>
            <person name="Rivas-Marin E."/>
            <person name="Kohn T."/>
            <person name="Peeters S.H."/>
            <person name="Heuer A."/>
            <person name="Rast P."/>
            <person name="Oberbeckmann S."/>
            <person name="Bunk B."/>
            <person name="Jeske O."/>
            <person name="Meyerdierks A."/>
            <person name="Storesund J.E."/>
            <person name="Kallscheuer N."/>
            <person name="Luecker S."/>
            <person name="Lage O.M."/>
            <person name="Pohl T."/>
            <person name="Merkel B.J."/>
            <person name="Hornburger P."/>
            <person name="Mueller R.-W."/>
            <person name="Bruemmer F."/>
            <person name="Labrenz M."/>
            <person name="Spormann A.M."/>
            <person name="Op Den Camp H."/>
            <person name="Overmann J."/>
            <person name="Amann R."/>
            <person name="Jetten M.S.M."/>
            <person name="Mascher T."/>
            <person name="Medema M.H."/>
            <person name="Devos D.P."/>
            <person name="Kaster A.-K."/>
            <person name="Ovreas L."/>
            <person name="Rohde M."/>
            <person name="Galperin M.Y."/>
            <person name="Jogler C."/>
        </authorList>
    </citation>
    <scope>NUCLEOTIDE SEQUENCE [LARGE SCALE GENOMIC DNA]</scope>
    <source>
        <strain evidence="5 6">Enr8</strain>
    </source>
</reference>